<sequence length="177" mass="19376">MPRSDLKREDLLDRLAAHVLTYGLNGSSLRALAKGAGVSDRMLLYYFKDKSDILTATLTHISDQLVRILDASGQGDSVLADQLVQRVGTAMMTDQLWPYGRLWVELSALAALGDALCIAVGQRITDKLLEWGTAQLDLPEAQRVDVALQVLARVQGALMLKAVGRDEDAKRALHPVR</sequence>
<protein>
    <submittedName>
        <fullName evidence="4">HTH-type transcriptional regulator BetI</fullName>
    </submittedName>
</protein>
<evidence type="ECO:0000313" key="4">
    <source>
        <dbReference type="EMBL" id="SPF30027.1"/>
    </source>
</evidence>
<dbReference type="OrthoDB" id="2356263at2"/>
<keyword evidence="5" id="KW-1185">Reference proteome</keyword>
<dbReference type="Proteomes" id="UP000244932">
    <property type="component" value="Unassembled WGS sequence"/>
</dbReference>
<dbReference type="EMBL" id="OMKW01000003">
    <property type="protein sequence ID" value="SPF30027.1"/>
    <property type="molecule type" value="Genomic_DNA"/>
</dbReference>
<dbReference type="Gene3D" id="1.10.357.10">
    <property type="entry name" value="Tetracycline Repressor, domain 2"/>
    <property type="match status" value="1"/>
</dbReference>
<gene>
    <name evidence="4" type="primary">betI_3</name>
    <name evidence="4" type="ORF">POI8812_02355</name>
</gene>
<evidence type="ECO:0000313" key="5">
    <source>
        <dbReference type="Proteomes" id="UP000244932"/>
    </source>
</evidence>
<dbReference type="InterPro" id="IPR001647">
    <property type="entry name" value="HTH_TetR"/>
</dbReference>
<dbReference type="GO" id="GO:0003677">
    <property type="term" value="F:DNA binding"/>
    <property type="evidence" value="ECO:0007669"/>
    <property type="project" value="UniProtKB-UniRule"/>
</dbReference>
<keyword evidence="1 2" id="KW-0238">DNA-binding</keyword>
<dbReference type="InterPro" id="IPR009057">
    <property type="entry name" value="Homeodomain-like_sf"/>
</dbReference>
<evidence type="ECO:0000256" key="2">
    <source>
        <dbReference type="PROSITE-ProRule" id="PRU00335"/>
    </source>
</evidence>
<evidence type="ECO:0000259" key="3">
    <source>
        <dbReference type="PROSITE" id="PS50977"/>
    </source>
</evidence>
<accession>A0A2R8ACR1</accession>
<reference evidence="4 5" key="1">
    <citation type="submission" date="2018-03" db="EMBL/GenBank/DDBJ databases">
        <authorList>
            <person name="Keele B.F."/>
        </authorList>
    </citation>
    <scope>NUCLEOTIDE SEQUENCE [LARGE SCALE GENOMIC DNA]</scope>
    <source>
        <strain evidence="4 5">CeCT 8812</strain>
    </source>
</reference>
<feature type="DNA-binding region" description="H-T-H motif" evidence="2">
    <location>
        <begin position="28"/>
        <end position="47"/>
    </location>
</feature>
<organism evidence="4 5">
    <name type="scientific">Pontivivens insulae</name>
    <dbReference type="NCBI Taxonomy" id="1639689"/>
    <lineage>
        <taxon>Bacteria</taxon>
        <taxon>Pseudomonadati</taxon>
        <taxon>Pseudomonadota</taxon>
        <taxon>Alphaproteobacteria</taxon>
        <taxon>Rhodobacterales</taxon>
        <taxon>Paracoccaceae</taxon>
        <taxon>Pontivivens</taxon>
    </lineage>
</organism>
<name>A0A2R8ACR1_9RHOB</name>
<dbReference type="Pfam" id="PF00440">
    <property type="entry name" value="TetR_N"/>
    <property type="match status" value="1"/>
</dbReference>
<feature type="domain" description="HTH tetR-type" evidence="3">
    <location>
        <begin position="5"/>
        <end position="65"/>
    </location>
</feature>
<evidence type="ECO:0000256" key="1">
    <source>
        <dbReference type="ARBA" id="ARBA00023125"/>
    </source>
</evidence>
<dbReference type="RefSeq" id="WP_108782752.1">
    <property type="nucleotide sequence ID" value="NZ_OMKW01000003.1"/>
</dbReference>
<dbReference type="AlphaFoldDB" id="A0A2R8ACR1"/>
<proteinExistence type="predicted"/>
<dbReference type="PROSITE" id="PS50977">
    <property type="entry name" value="HTH_TETR_2"/>
    <property type="match status" value="1"/>
</dbReference>
<dbReference type="SUPFAM" id="SSF46689">
    <property type="entry name" value="Homeodomain-like"/>
    <property type="match status" value="1"/>
</dbReference>